<dbReference type="STRING" id="35608.A0A2U1NDH8"/>
<comment type="similarity">
    <text evidence="2">Belongs to the SNF7 family.</text>
</comment>
<sequence>MSFTKFTKIFGKSKKQIDHVATIAKLSQTLADLEKKEKLLLKKASAEIEKAKAYTKAKNKRAAIQCLKKKKLYEQQIGNLANAQLRIHDQIIMIEGAKSTADTVIALRTGAQAMKEMQKEVKIADVDKTMDEINEQSESLKQIQDAIAAPFSGQEFDEDELEAELEELEGLELEEQLLQPITKTAPVAKQNVKDGKQPARPVPRQNTVEEDELAELTTELAL</sequence>
<dbReference type="Pfam" id="PF03357">
    <property type="entry name" value="Snf7"/>
    <property type="match status" value="1"/>
</dbReference>
<comment type="caution">
    <text evidence="6">The sequence shown here is derived from an EMBL/GenBank/DDBJ whole genome shotgun (WGS) entry which is preliminary data.</text>
</comment>
<evidence type="ECO:0000256" key="5">
    <source>
        <dbReference type="SAM" id="MobiDB-lite"/>
    </source>
</evidence>
<dbReference type="GO" id="GO:0032511">
    <property type="term" value="P:late endosome to vacuole transport via multivesicular body sorting pathway"/>
    <property type="evidence" value="ECO:0007669"/>
    <property type="project" value="TreeGrafter"/>
</dbReference>
<name>A0A2U1NDH8_ARTAN</name>
<keyword evidence="4" id="KW-0175">Coiled coil</keyword>
<evidence type="ECO:0000313" key="7">
    <source>
        <dbReference type="Proteomes" id="UP000245207"/>
    </source>
</evidence>
<evidence type="ECO:0000256" key="2">
    <source>
        <dbReference type="ARBA" id="ARBA00006190"/>
    </source>
</evidence>
<dbReference type="Gene3D" id="1.10.287.1060">
    <property type="entry name" value="ESAT-6-like"/>
    <property type="match status" value="1"/>
</dbReference>
<evidence type="ECO:0000313" key="6">
    <source>
        <dbReference type="EMBL" id="PWA71572.1"/>
    </source>
</evidence>
<dbReference type="InterPro" id="IPR005024">
    <property type="entry name" value="Snf7_fam"/>
</dbReference>
<dbReference type="GO" id="GO:0006900">
    <property type="term" value="P:vesicle budding from membrane"/>
    <property type="evidence" value="ECO:0007669"/>
    <property type="project" value="TreeGrafter"/>
</dbReference>
<dbReference type="Proteomes" id="UP000245207">
    <property type="component" value="Unassembled WGS sequence"/>
</dbReference>
<dbReference type="AlphaFoldDB" id="A0A2U1NDH8"/>
<dbReference type="PANTHER" id="PTHR22761:SF10">
    <property type="entry name" value="GH13992P"/>
    <property type="match status" value="1"/>
</dbReference>
<dbReference type="OrthoDB" id="909357at2759"/>
<evidence type="ECO:0000256" key="4">
    <source>
        <dbReference type="SAM" id="Coils"/>
    </source>
</evidence>
<gene>
    <name evidence="6" type="ORF">CTI12_AA279520</name>
</gene>
<evidence type="ECO:0000256" key="1">
    <source>
        <dbReference type="ARBA" id="ARBA00004177"/>
    </source>
</evidence>
<keyword evidence="3" id="KW-0967">Endosome</keyword>
<protein>
    <submittedName>
        <fullName evidence="6">Vacuolar protein sorting-associated protein 32</fullName>
    </submittedName>
</protein>
<feature type="region of interest" description="Disordered" evidence="5">
    <location>
        <begin position="185"/>
        <end position="222"/>
    </location>
</feature>
<reference evidence="6 7" key="1">
    <citation type="journal article" date="2018" name="Mol. Plant">
        <title>The genome of Artemisia annua provides insight into the evolution of Asteraceae family and artemisinin biosynthesis.</title>
        <authorList>
            <person name="Shen Q."/>
            <person name="Zhang L."/>
            <person name="Liao Z."/>
            <person name="Wang S."/>
            <person name="Yan T."/>
            <person name="Shi P."/>
            <person name="Liu M."/>
            <person name="Fu X."/>
            <person name="Pan Q."/>
            <person name="Wang Y."/>
            <person name="Lv Z."/>
            <person name="Lu X."/>
            <person name="Zhang F."/>
            <person name="Jiang W."/>
            <person name="Ma Y."/>
            <person name="Chen M."/>
            <person name="Hao X."/>
            <person name="Li L."/>
            <person name="Tang Y."/>
            <person name="Lv G."/>
            <person name="Zhou Y."/>
            <person name="Sun X."/>
            <person name="Brodelius P.E."/>
            <person name="Rose J.K.C."/>
            <person name="Tang K."/>
        </authorList>
    </citation>
    <scope>NUCLEOTIDE SEQUENCE [LARGE SCALE GENOMIC DNA]</scope>
    <source>
        <strain evidence="7">cv. Huhao1</strain>
        <tissue evidence="6">Leaf</tissue>
    </source>
</reference>
<keyword evidence="7" id="KW-1185">Reference proteome</keyword>
<accession>A0A2U1NDH8</accession>
<comment type="subcellular location">
    <subcellularLocation>
        <location evidence="1">Endosome</location>
    </subcellularLocation>
</comment>
<feature type="coiled-coil region" evidence="4">
    <location>
        <begin position="123"/>
        <end position="174"/>
    </location>
</feature>
<dbReference type="GO" id="GO:0000815">
    <property type="term" value="C:ESCRT III complex"/>
    <property type="evidence" value="ECO:0007669"/>
    <property type="project" value="TreeGrafter"/>
</dbReference>
<dbReference type="EMBL" id="PKPP01003059">
    <property type="protein sequence ID" value="PWA71572.1"/>
    <property type="molecule type" value="Genomic_DNA"/>
</dbReference>
<organism evidence="6 7">
    <name type="scientific">Artemisia annua</name>
    <name type="common">Sweet wormwood</name>
    <dbReference type="NCBI Taxonomy" id="35608"/>
    <lineage>
        <taxon>Eukaryota</taxon>
        <taxon>Viridiplantae</taxon>
        <taxon>Streptophyta</taxon>
        <taxon>Embryophyta</taxon>
        <taxon>Tracheophyta</taxon>
        <taxon>Spermatophyta</taxon>
        <taxon>Magnoliopsida</taxon>
        <taxon>eudicotyledons</taxon>
        <taxon>Gunneridae</taxon>
        <taxon>Pentapetalae</taxon>
        <taxon>asterids</taxon>
        <taxon>campanulids</taxon>
        <taxon>Asterales</taxon>
        <taxon>Asteraceae</taxon>
        <taxon>Asteroideae</taxon>
        <taxon>Anthemideae</taxon>
        <taxon>Artemisiinae</taxon>
        <taxon>Artemisia</taxon>
    </lineage>
</organism>
<dbReference type="GO" id="GO:0009898">
    <property type="term" value="C:cytoplasmic side of plasma membrane"/>
    <property type="evidence" value="ECO:0007669"/>
    <property type="project" value="TreeGrafter"/>
</dbReference>
<dbReference type="Gene3D" id="6.10.250.1710">
    <property type="match status" value="1"/>
</dbReference>
<proteinExistence type="inferred from homology"/>
<dbReference type="PANTHER" id="PTHR22761">
    <property type="entry name" value="CHARGED MULTIVESICULAR BODY PROTEIN"/>
    <property type="match status" value="1"/>
</dbReference>
<evidence type="ECO:0000256" key="3">
    <source>
        <dbReference type="ARBA" id="ARBA00022753"/>
    </source>
</evidence>
<dbReference type="GO" id="GO:0005771">
    <property type="term" value="C:multivesicular body"/>
    <property type="evidence" value="ECO:0007669"/>
    <property type="project" value="TreeGrafter"/>
</dbReference>